<dbReference type="Gene3D" id="2.60.40.10">
    <property type="entry name" value="Immunoglobulins"/>
    <property type="match status" value="1"/>
</dbReference>
<dbReference type="GeneID" id="103364345"/>
<keyword evidence="3" id="KW-0393">Immunoglobulin domain</keyword>
<dbReference type="InterPro" id="IPR036179">
    <property type="entry name" value="Ig-like_dom_sf"/>
</dbReference>
<dbReference type="GO" id="GO:0016020">
    <property type="term" value="C:membrane"/>
    <property type="evidence" value="ECO:0007669"/>
    <property type="project" value="TreeGrafter"/>
</dbReference>
<reference evidence="6" key="1">
    <citation type="submission" date="2025-08" db="UniProtKB">
        <authorList>
            <consortium name="RefSeq"/>
        </authorList>
    </citation>
    <scope>IDENTIFICATION</scope>
</reference>
<evidence type="ECO:0000256" key="4">
    <source>
        <dbReference type="SAM" id="MobiDB-lite"/>
    </source>
</evidence>
<dbReference type="AlphaFoldDB" id="A0A9Y4K9M0"/>
<dbReference type="PANTHER" id="PTHR12207">
    <property type="entry name" value="V-SET AND TRANSMEMBRANE DOMAIN-CONTAINING PROTEIN"/>
    <property type="match status" value="1"/>
</dbReference>
<dbReference type="Proteomes" id="UP000694891">
    <property type="component" value="Unplaced"/>
</dbReference>
<evidence type="ECO:0000256" key="2">
    <source>
        <dbReference type="ARBA" id="ARBA00023157"/>
    </source>
</evidence>
<keyword evidence="2" id="KW-1015">Disulfide bond</keyword>
<feature type="compositionally biased region" description="Basic and acidic residues" evidence="4">
    <location>
        <begin position="85"/>
        <end position="103"/>
    </location>
</feature>
<feature type="compositionally biased region" description="Polar residues" evidence="4">
    <location>
        <begin position="57"/>
        <end position="66"/>
    </location>
</feature>
<evidence type="ECO:0000313" key="6">
    <source>
        <dbReference type="RefSeq" id="XP_008289654.1"/>
    </source>
</evidence>
<keyword evidence="1" id="KW-0732">Signal</keyword>
<keyword evidence="5" id="KW-1185">Reference proteome</keyword>
<dbReference type="RefSeq" id="XP_008289654.1">
    <property type="nucleotide sequence ID" value="XM_008291432.1"/>
</dbReference>
<sequence length="151" mass="16748">VVKVVGSNISHKLRLSRVKPSDEGTYECRVIDFSDYVGARHHRVRAYLQVVPEGDATASNHHNNNFRAPDDTKRGVGFTDVPHGGTREHSQHQNHGHNQEHGKRPSSPAHHGHSHGGSSSQQHKAGRELKKRDMDSNHNHNDCSNEPSCAP</sequence>
<gene>
    <name evidence="6" type="primary">LOC103364345</name>
</gene>
<evidence type="ECO:0000256" key="3">
    <source>
        <dbReference type="ARBA" id="ARBA00023319"/>
    </source>
</evidence>
<organism evidence="5 6">
    <name type="scientific">Stegastes partitus</name>
    <name type="common">bicolor damselfish</name>
    <dbReference type="NCBI Taxonomy" id="144197"/>
    <lineage>
        <taxon>Eukaryota</taxon>
        <taxon>Metazoa</taxon>
        <taxon>Chordata</taxon>
        <taxon>Craniata</taxon>
        <taxon>Vertebrata</taxon>
        <taxon>Euteleostomi</taxon>
        <taxon>Actinopterygii</taxon>
        <taxon>Neopterygii</taxon>
        <taxon>Teleostei</taxon>
        <taxon>Neoteleostei</taxon>
        <taxon>Acanthomorphata</taxon>
        <taxon>Ovalentaria</taxon>
        <taxon>Pomacentridae</taxon>
        <taxon>Stegastes</taxon>
    </lineage>
</organism>
<protein>
    <submittedName>
        <fullName evidence="6">V-set and transmembrane domain-containing protein 2A-like</fullName>
    </submittedName>
</protein>
<proteinExistence type="predicted"/>
<dbReference type="InterPro" id="IPR051102">
    <property type="entry name" value="IgSF_V-set/TM_domain"/>
</dbReference>
<accession>A0A9Y4K9M0</accession>
<evidence type="ECO:0000313" key="5">
    <source>
        <dbReference type="Proteomes" id="UP000694891"/>
    </source>
</evidence>
<name>A0A9Y4K9M0_9TELE</name>
<evidence type="ECO:0000256" key="1">
    <source>
        <dbReference type="ARBA" id="ARBA00022729"/>
    </source>
</evidence>
<feature type="region of interest" description="Disordered" evidence="4">
    <location>
        <begin position="55"/>
        <end position="151"/>
    </location>
</feature>
<dbReference type="PANTHER" id="PTHR12207:SF31">
    <property type="entry name" value="V-SET AND TRANSMEMBRANE DOMAIN-CONTAINING PROTEIN 2-LIKE PROTEIN"/>
    <property type="match status" value="1"/>
</dbReference>
<dbReference type="SUPFAM" id="SSF48726">
    <property type="entry name" value="Immunoglobulin"/>
    <property type="match status" value="1"/>
</dbReference>
<feature type="compositionally biased region" description="Basic and acidic residues" evidence="4">
    <location>
        <begin position="125"/>
        <end position="143"/>
    </location>
</feature>
<feature type="non-terminal residue" evidence="6">
    <location>
        <position position="1"/>
    </location>
</feature>
<dbReference type="InterPro" id="IPR013783">
    <property type="entry name" value="Ig-like_fold"/>
</dbReference>